<dbReference type="InterPro" id="IPR029787">
    <property type="entry name" value="Nucleotide_cyclase"/>
</dbReference>
<keyword evidence="1" id="KW-0472">Membrane</keyword>
<organism evidence="3">
    <name type="scientific">marine metagenome</name>
    <dbReference type="NCBI Taxonomy" id="408172"/>
    <lineage>
        <taxon>unclassified sequences</taxon>
        <taxon>metagenomes</taxon>
        <taxon>ecological metagenomes</taxon>
    </lineage>
</organism>
<reference evidence="3" key="1">
    <citation type="submission" date="2018-05" db="EMBL/GenBank/DDBJ databases">
        <authorList>
            <person name="Lanie J.A."/>
            <person name="Ng W.-L."/>
            <person name="Kazmierczak K.M."/>
            <person name="Andrzejewski T.M."/>
            <person name="Davidsen T.M."/>
            <person name="Wayne K.J."/>
            <person name="Tettelin H."/>
            <person name="Glass J.I."/>
            <person name="Rusch D."/>
            <person name="Podicherti R."/>
            <person name="Tsui H.-C.T."/>
            <person name="Winkler M.E."/>
        </authorList>
    </citation>
    <scope>NUCLEOTIDE SEQUENCE</scope>
</reference>
<sequence>MSDPTRKLAAIVFTDIVGFTKLAAHDQSKASSLLTQQRELLKPIVVSFNGKWVKEIGDGLLLIFDTVTDAVKCSIKIQEETKRVDNLDLRIGIHQGEILLEENDVIGDDVNVAARIEPFSAPGGIAISNKVHDAIIREKEFETKYLGKPKLKGVGQKVEVYCITSHGLPKTNISKVSAKMEPEGIQWNVFSVTGAVLTVIGALFWINVSFLGIGIADTPDVPSIAILPFENKGLPEDDFYSYGISSDLISDVTGAGLIRVAGLKDIEKLDYSNMSYDDLSKKLFVRYVAQGTLWKMDSIFQLSMEIFDTKLSKVIYTKRWQTNWTDLATIKDDLSDNILETLEIEVLRDVEDQIVESNPEAYEYYLRANHKYKKRQNLDDIEIARGMLKKA</sequence>
<proteinExistence type="predicted"/>
<evidence type="ECO:0000259" key="2">
    <source>
        <dbReference type="PROSITE" id="PS50125"/>
    </source>
</evidence>
<dbReference type="CDD" id="cd07302">
    <property type="entry name" value="CHD"/>
    <property type="match status" value="1"/>
</dbReference>
<evidence type="ECO:0000313" key="3">
    <source>
        <dbReference type="EMBL" id="SVC25363.1"/>
    </source>
</evidence>
<dbReference type="InterPro" id="IPR001054">
    <property type="entry name" value="A/G_cyclase"/>
</dbReference>
<accession>A0A382KPH8</accession>
<gene>
    <name evidence="3" type="ORF">METZ01_LOCUS278217</name>
</gene>
<dbReference type="AlphaFoldDB" id="A0A382KPH8"/>
<dbReference type="Gene3D" id="3.30.70.1230">
    <property type="entry name" value="Nucleotide cyclase"/>
    <property type="match status" value="1"/>
</dbReference>
<dbReference type="GO" id="GO:0006171">
    <property type="term" value="P:cAMP biosynthetic process"/>
    <property type="evidence" value="ECO:0007669"/>
    <property type="project" value="TreeGrafter"/>
</dbReference>
<dbReference type="Pfam" id="PF00211">
    <property type="entry name" value="Guanylate_cyc"/>
    <property type="match status" value="1"/>
</dbReference>
<dbReference type="EMBL" id="UINC01081477">
    <property type="protein sequence ID" value="SVC25363.1"/>
    <property type="molecule type" value="Genomic_DNA"/>
</dbReference>
<dbReference type="PANTHER" id="PTHR43081">
    <property type="entry name" value="ADENYLATE CYCLASE, TERMINAL-DIFFERENTIATION SPECIFIC-RELATED"/>
    <property type="match status" value="1"/>
</dbReference>
<dbReference type="SMART" id="SM00044">
    <property type="entry name" value="CYCc"/>
    <property type="match status" value="1"/>
</dbReference>
<evidence type="ECO:0000256" key="1">
    <source>
        <dbReference type="SAM" id="Phobius"/>
    </source>
</evidence>
<dbReference type="SUPFAM" id="SSF55073">
    <property type="entry name" value="Nucleotide cyclase"/>
    <property type="match status" value="1"/>
</dbReference>
<dbReference type="PANTHER" id="PTHR43081:SF19">
    <property type="entry name" value="PH-SENSITIVE ADENYLATE CYCLASE RV1264"/>
    <property type="match status" value="1"/>
</dbReference>
<dbReference type="GO" id="GO:0035556">
    <property type="term" value="P:intracellular signal transduction"/>
    <property type="evidence" value="ECO:0007669"/>
    <property type="project" value="InterPro"/>
</dbReference>
<dbReference type="InterPro" id="IPR050697">
    <property type="entry name" value="Adenylyl/Guanylyl_Cyclase_3/4"/>
</dbReference>
<name>A0A382KPH8_9ZZZZ</name>
<keyword evidence="1" id="KW-0812">Transmembrane</keyword>
<protein>
    <recommendedName>
        <fullName evidence="2">Guanylate cyclase domain-containing protein</fullName>
    </recommendedName>
</protein>
<feature type="non-terminal residue" evidence="3">
    <location>
        <position position="391"/>
    </location>
</feature>
<keyword evidence="1" id="KW-1133">Transmembrane helix</keyword>
<feature type="domain" description="Guanylate cyclase" evidence="2">
    <location>
        <begin position="10"/>
        <end position="117"/>
    </location>
</feature>
<dbReference type="PROSITE" id="PS50125">
    <property type="entry name" value="GUANYLATE_CYCLASE_2"/>
    <property type="match status" value="1"/>
</dbReference>
<feature type="transmembrane region" description="Helical" evidence="1">
    <location>
        <begin position="187"/>
        <end position="206"/>
    </location>
</feature>